<accession>W1WUV8</accession>
<protein>
    <submittedName>
        <fullName evidence="2">Uncharacterized protein</fullName>
    </submittedName>
</protein>
<sequence>VSIDEFEDSTDEDSFTSSSVR</sequence>
<comment type="caution">
    <text evidence="2">The sequence shown here is derived from an EMBL/GenBank/DDBJ whole genome shotgun (WGS) entry which is preliminary data.</text>
</comment>
<name>W1WUV8_9ZZZZ</name>
<organism evidence="2">
    <name type="scientific">human gut metagenome</name>
    <dbReference type="NCBI Taxonomy" id="408170"/>
    <lineage>
        <taxon>unclassified sequences</taxon>
        <taxon>metagenomes</taxon>
        <taxon>organismal metagenomes</taxon>
    </lineage>
</organism>
<dbReference type="AlphaFoldDB" id="W1WUV8"/>
<evidence type="ECO:0000256" key="1">
    <source>
        <dbReference type="SAM" id="MobiDB-lite"/>
    </source>
</evidence>
<feature type="non-terminal residue" evidence="2">
    <location>
        <position position="1"/>
    </location>
</feature>
<evidence type="ECO:0000313" key="2">
    <source>
        <dbReference type="EMBL" id="ETJ20860.1"/>
    </source>
</evidence>
<feature type="compositionally biased region" description="Acidic residues" evidence="1">
    <location>
        <begin position="1"/>
        <end position="14"/>
    </location>
</feature>
<dbReference type="EMBL" id="AZMM01018373">
    <property type="protein sequence ID" value="ETJ20860.1"/>
    <property type="molecule type" value="Genomic_DNA"/>
</dbReference>
<proteinExistence type="predicted"/>
<gene>
    <name evidence="2" type="ORF">Q604_UNBC18373G0001</name>
</gene>
<feature type="region of interest" description="Disordered" evidence="1">
    <location>
        <begin position="1"/>
        <end position="21"/>
    </location>
</feature>
<reference evidence="2" key="1">
    <citation type="submission" date="2013-12" db="EMBL/GenBank/DDBJ databases">
        <title>A Varibaculum cambriense genome reconstructed from a premature infant gut community with otherwise low bacterial novelty that shifts toward anaerobic metabolism during the third week of life.</title>
        <authorList>
            <person name="Brown C.T."/>
            <person name="Sharon I."/>
            <person name="Thomas B.C."/>
            <person name="Castelle C.J."/>
            <person name="Morowitz M.J."/>
            <person name="Banfield J.F."/>
        </authorList>
    </citation>
    <scope>NUCLEOTIDE SEQUENCE</scope>
</reference>